<keyword evidence="2" id="KW-0560">Oxidoreductase</keyword>
<protein>
    <submittedName>
        <fullName evidence="6">TauD/TfdA family dioxygenase</fullName>
    </submittedName>
</protein>
<proteinExistence type="predicted"/>
<dbReference type="InterPro" id="IPR003819">
    <property type="entry name" value="TauD/TfdA-like"/>
</dbReference>
<dbReference type="InterPro" id="IPR042098">
    <property type="entry name" value="TauD-like_sf"/>
</dbReference>
<evidence type="ECO:0000256" key="3">
    <source>
        <dbReference type="ARBA" id="ARBA00023004"/>
    </source>
</evidence>
<comment type="caution">
    <text evidence="6">The sequence shown here is derived from an EMBL/GenBank/DDBJ whole genome shotgun (WGS) entry which is preliminary data.</text>
</comment>
<dbReference type="AlphaFoldDB" id="A0A848DED0"/>
<evidence type="ECO:0000259" key="5">
    <source>
        <dbReference type="Pfam" id="PF02668"/>
    </source>
</evidence>
<comment type="cofactor">
    <cofactor evidence="1">
        <name>Fe(2+)</name>
        <dbReference type="ChEBI" id="CHEBI:29033"/>
    </cofactor>
</comment>
<dbReference type="InterPro" id="IPR050411">
    <property type="entry name" value="AlphaKG_dependent_hydroxylases"/>
</dbReference>
<dbReference type="GO" id="GO:0017000">
    <property type="term" value="P:antibiotic biosynthetic process"/>
    <property type="evidence" value="ECO:0007669"/>
    <property type="project" value="UniProtKB-KW"/>
</dbReference>
<dbReference type="SUPFAM" id="SSF51197">
    <property type="entry name" value="Clavaminate synthase-like"/>
    <property type="match status" value="1"/>
</dbReference>
<gene>
    <name evidence="6" type="ORF">HF519_04975</name>
</gene>
<reference evidence="6 7" key="1">
    <citation type="submission" date="2020-04" db="EMBL/GenBank/DDBJ databases">
        <authorList>
            <person name="Klaysubun C."/>
            <person name="Duangmal K."/>
            <person name="Lipun K."/>
        </authorList>
    </citation>
    <scope>NUCLEOTIDE SEQUENCE [LARGE SCALE GENOMIC DNA]</scope>
    <source>
        <strain evidence="6 7">DSM 45300</strain>
    </source>
</reference>
<keyword evidence="7" id="KW-1185">Reference proteome</keyword>
<dbReference type="RefSeq" id="WP_169410514.1">
    <property type="nucleotide sequence ID" value="NZ_JAAXKZ010000010.1"/>
</dbReference>
<accession>A0A848DED0</accession>
<evidence type="ECO:0000256" key="1">
    <source>
        <dbReference type="ARBA" id="ARBA00001954"/>
    </source>
</evidence>
<name>A0A848DED0_9PSEU</name>
<keyword evidence="3" id="KW-0408">Iron</keyword>
<evidence type="ECO:0000256" key="2">
    <source>
        <dbReference type="ARBA" id="ARBA00023002"/>
    </source>
</evidence>
<dbReference type="PANTHER" id="PTHR10696:SF56">
    <property type="entry name" value="TAUD_TFDA-LIKE DOMAIN-CONTAINING PROTEIN"/>
    <property type="match status" value="1"/>
</dbReference>
<keyword evidence="4" id="KW-0045">Antibiotic biosynthesis</keyword>
<dbReference type="EMBL" id="JAAXKZ010000010">
    <property type="protein sequence ID" value="NMH90949.1"/>
    <property type="molecule type" value="Genomic_DNA"/>
</dbReference>
<keyword evidence="6" id="KW-0223">Dioxygenase</keyword>
<dbReference type="PANTHER" id="PTHR10696">
    <property type="entry name" value="GAMMA-BUTYROBETAINE HYDROXYLASE-RELATED"/>
    <property type="match status" value="1"/>
</dbReference>
<evidence type="ECO:0000256" key="4">
    <source>
        <dbReference type="ARBA" id="ARBA00023194"/>
    </source>
</evidence>
<evidence type="ECO:0000313" key="6">
    <source>
        <dbReference type="EMBL" id="NMH90949.1"/>
    </source>
</evidence>
<dbReference type="GO" id="GO:0051213">
    <property type="term" value="F:dioxygenase activity"/>
    <property type="evidence" value="ECO:0007669"/>
    <property type="project" value="UniProtKB-KW"/>
</dbReference>
<dbReference type="Gene3D" id="3.60.130.10">
    <property type="entry name" value="Clavaminate synthase-like"/>
    <property type="match status" value="1"/>
</dbReference>
<sequence>MAVTSADGRRTGTVRHEFEHVVAAAGVLPRRAEVGDVAGARDVFAKDGAVLLSGWDPEPDSLVVAAATLLGTRLRQVFPGRPQAGERAEALGLHSDGADVRVDVHGRTVQLRHEGEDVLLLLCAQPATTGGDSVLVDGYQLVDGLRGTRPDVHAFLTGADVDFVGSLPPRRGVPAIPRACRMVEYTRTGRRVVRASEYALPLPREPHWEAHQDLLDEYSDVLATAFAYAPRFRMETGELLVLDNYRYLHGRDGFEGRRLMHVLTVLSADAI</sequence>
<dbReference type="Pfam" id="PF02668">
    <property type="entry name" value="TauD"/>
    <property type="match status" value="1"/>
</dbReference>
<feature type="domain" description="TauD/TfdA-like" evidence="5">
    <location>
        <begin position="37"/>
        <end position="263"/>
    </location>
</feature>
<evidence type="ECO:0000313" key="7">
    <source>
        <dbReference type="Proteomes" id="UP000586918"/>
    </source>
</evidence>
<dbReference type="Proteomes" id="UP000586918">
    <property type="component" value="Unassembled WGS sequence"/>
</dbReference>
<organism evidence="6 7">
    <name type="scientific">Pseudonocardia bannensis</name>
    <dbReference type="NCBI Taxonomy" id="630973"/>
    <lineage>
        <taxon>Bacteria</taxon>
        <taxon>Bacillati</taxon>
        <taxon>Actinomycetota</taxon>
        <taxon>Actinomycetes</taxon>
        <taxon>Pseudonocardiales</taxon>
        <taxon>Pseudonocardiaceae</taxon>
        <taxon>Pseudonocardia</taxon>
    </lineage>
</organism>